<dbReference type="KEGG" id="ssam:E3D00_10210"/>
<dbReference type="AlphaFoldDB" id="A0A4Y6UK15"/>
<keyword evidence="3" id="KW-1185">Reference proteome</keyword>
<evidence type="ECO:0000313" key="3">
    <source>
        <dbReference type="Proteomes" id="UP000316313"/>
    </source>
</evidence>
<reference evidence="2 3" key="1">
    <citation type="submission" date="2019-03" db="EMBL/GenBank/DDBJ databases">
        <title>The complete genome sequence of Swingsia samuiensis NBRC107927(T).</title>
        <authorList>
            <person name="Chua K.-O."/>
            <person name="Chan K.-G."/>
            <person name="See-Too W.-S."/>
        </authorList>
    </citation>
    <scope>NUCLEOTIDE SEQUENCE [LARGE SCALE GENOMIC DNA]</scope>
    <source>
        <strain evidence="2 3">AH83</strain>
    </source>
</reference>
<feature type="chain" id="PRO_5021413649" evidence="1">
    <location>
        <begin position="21"/>
        <end position="149"/>
    </location>
</feature>
<keyword evidence="1" id="KW-0732">Signal</keyword>
<name>A0A4Y6UK15_9PROT</name>
<dbReference type="Gene3D" id="2.60.40.1890">
    <property type="entry name" value="PCu(A)C copper chaperone"/>
    <property type="match status" value="1"/>
</dbReference>
<protein>
    <submittedName>
        <fullName evidence="2">Copper chaperone PCu(A)C</fullName>
    </submittedName>
</protein>
<feature type="signal peptide" evidence="1">
    <location>
        <begin position="1"/>
        <end position="20"/>
    </location>
</feature>
<dbReference type="EMBL" id="CP038141">
    <property type="protein sequence ID" value="QDH17902.1"/>
    <property type="molecule type" value="Genomic_DNA"/>
</dbReference>
<gene>
    <name evidence="2" type="ORF">E3D00_10210</name>
</gene>
<dbReference type="InterPro" id="IPR007410">
    <property type="entry name" value="LpqE-like"/>
</dbReference>
<dbReference type="SUPFAM" id="SSF110087">
    <property type="entry name" value="DR1885-like metal-binding protein"/>
    <property type="match status" value="1"/>
</dbReference>
<evidence type="ECO:0000256" key="1">
    <source>
        <dbReference type="SAM" id="SignalP"/>
    </source>
</evidence>
<sequence>MLKSLFMFFSLLGACSAAYADTDTPPAVDHISIVQTSLVPSQYEATHAQGYFTIRNADGVDHLLNGISSPQCTSIVAHHTNQEDTSLTNDLFTHLVLPHNSEMIFPNGSYHFICLGLKAPLVANQKIPFTFNILNGPSVTVSFNVDMKK</sequence>
<dbReference type="Pfam" id="PF04314">
    <property type="entry name" value="PCuAC"/>
    <property type="match status" value="1"/>
</dbReference>
<accession>A0A4Y6UK15</accession>
<dbReference type="Proteomes" id="UP000316313">
    <property type="component" value="Chromosome"/>
</dbReference>
<dbReference type="InterPro" id="IPR036182">
    <property type="entry name" value="PCuAC_sf"/>
</dbReference>
<proteinExistence type="predicted"/>
<dbReference type="PROSITE" id="PS51257">
    <property type="entry name" value="PROKAR_LIPOPROTEIN"/>
    <property type="match status" value="1"/>
</dbReference>
<dbReference type="OrthoDB" id="7261436at2"/>
<organism evidence="2 3">
    <name type="scientific">Swingsia samuiensis</name>
    <dbReference type="NCBI Taxonomy" id="1293412"/>
    <lineage>
        <taxon>Bacteria</taxon>
        <taxon>Pseudomonadati</taxon>
        <taxon>Pseudomonadota</taxon>
        <taxon>Alphaproteobacteria</taxon>
        <taxon>Acetobacterales</taxon>
        <taxon>Acetobacteraceae</taxon>
        <taxon>Swingsia</taxon>
    </lineage>
</organism>
<dbReference type="RefSeq" id="WP_141462284.1">
    <property type="nucleotide sequence ID" value="NZ_CP038141.1"/>
</dbReference>
<evidence type="ECO:0000313" key="2">
    <source>
        <dbReference type="EMBL" id="QDH17902.1"/>
    </source>
</evidence>